<evidence type="ECO:0000313" key="2">
    <source>
        <dbReference type="EMBL" id="GAU39677.1"/>
    </source>
</evidence>
<feature type="compositionally biased region" description="Polar residues" evidence="1">
    <location>
        <begin position="64"/>
        <end position="78"/>
    </location>
</feature>
<dbReference type="Proteomes" id="UP000242715">
    <property type="component" value="Unassembled WGS sequence"/>
</dbReference>
<organism evidence="2 3">
    <name type="scientific">Trifolium subterraneum</name>
    <name type="common">Subterranean clover</name>
    <dbReference type="NCBI Taxonomy" id="3900"/>
    <lineage>
        <taxon>Eukaryota</taxon>
        <taxon>Viridiplantae</taxon>
        <taxon>Streptophyta</taxon>
        <taxon>Embryophyta</taxon>
        <taxon>Tracheophyta</taxon>
        <taxon>Spermatophyta</taxon>
        <taxon>Magnoliopsida</taxon>
        <taxon>eudicotyledons</taxon>
        <taxon>Gunneridae</taxon>
        <taxon>Pentapetalae</taxon>
        <taxon>rosids</taxon>
        <taxon>fabids</taxon>
        <taxon>Fabales</taxon>
        <taxon>Fabaceae</taxon>
        <taxon>Papilionoideae</taxon>
        <taxon>50 kb inversion clade</taxon>
        <taxon>NPAAA clade</taxon>
        <taxon>Hologalegina</taxon>
        <taxon>IRL clade</taxon>
        <taxon>Trifolieae</taxon>
        <taxon>Trifolium</taxon>
    </lineage>
</organism>
<feature type="region of interest" description="Disordered" evidence="1">
    <location>
        <begin position="28"/>
        <end position="79"/>
    </location>
</feature>
<dbReference type="AlphaFoldDB" id="A0A2Z6PA10"/>
<gene>
    <name evidence="2" type="ORF">TSUD_60440</name>
</gene>
<accession>A0A2Z6PA10</accession>
<name>A0A2Z6PA10_TRISU</name>
<reference evidence="3" key="1">
    <citation type="journal article" date="2017" name="Front. Plant Sci.">
        <title>Climate Clever Clovers: New Paradigm to Reduce the Environmental Footprint of Ruminants by Breeding Low Methanogenic Forages Utilizing Haplotype Variation.</title>
        <authorList>
            <person name="Kaur P."/>
            <person name="Appels R."/>
            <person name="Bayer P.E."/>
            <person name="Keeble-Gagnere G."/>
            <person name="Wang J."/>
            <person name="Hirakawa H."/>
            <person name="Shirasawa K."/>
            <person name="Vercoe P."/>
            <person name="Stefanova K."/>
            <person name="Durmic Z."/>
            <person name="Nichols P."/>
            <person name="Revell C."/>
            <person name="Isobe S.N."/>
            <person name="Edwards D."/>
            <person name="Erskine W."/>
        </authorList>
    </citation>
    <scope>NUCLEOTIDE SEQUENCE [LARGE SCALE GENOMIC DNA]</scope>
    <source>
        <strain evidence="3">cv. Daliak</strain>
    </source>
</reference>
<evidence type="ECO:0000313" key="3">
    <source>
        <dbReference type="Proteomes" id="UP000242715"/>
    </source>
</evidence>
<proteinExistence type="predicted"/>
<evidence type="ECO:0000256" key="1">
    <source>
        <dbReference type="SAM" id="MobiDB-lite"/>
    </source>
</evidence>
<sequence>MVEKHTTVLEAIGRGESDDMRSFRLQIGRSVGNPPRYRKKGGAVASSSHIGHNRTSCRFRAESNAESQTHSENNSNYVDNEFFEDNNDWNLSMVTMRPRSV</sequence>
<dbReference type="EMBL" id="DF973772">
    <property type="protein sequence ID" value="GAU39677.1"/>
    <property type="molecule type" value="Genomic_DNA"/>
</dbReference>
<protein>
    <submittedName>
        <fullName evidence="2">Uncharacterized protein</fullName>
    </submittedName>
</protein>
<keyword evidence="3" id="KW-1185">Reference proteome</keyword>